<proteinExistence type="predicted"/>
<dbReference type="OrthoDB" id="3785310at2759"/>
<reference evidence="2 3" key="1">
    <citation type="journal article" date="2014" name="PLoS ONE">
        <title>De novo Genome Assembly of the Fungal Plant Pathogen Pyrenophora semeniperda.</title>
        <authorList>
            <person name="Soliai M.M."/>
            <person name="Meyer S.E."/>
            <person name="Udall J.A."/>
            <person name="Elzinga D.E."/>
            <person name="Hermansen R.A."/>
            <person name="Bodily P.M."/>
            <person name="Hart A.A."/>
            <person name="Coleman C.E."/>
        </authorList>
    </citation>
    <scope>NUCLEOTIDE SEQUENCE [LARGE SCALE GENOMIC DNA]</scope>
    <source>
        <strain evidence="2 3">CCB06</strain>
        <tissue evidence="2">Mycelium</tissue>
    </source>
</reference>
<dbReference type="Proteomes" id="UP000265663">
    <property type="component" value="Unassembled WGS sequence"/>
</dbReference>
<evidence type="ECO:0000313" key="2">
    <source>
        <dbReference type="EMBL" id="RMZ71695.1"/>
    </source>
</evidence>
<evidence type="ECO:0000313" key="3">
    <source>
        <dbReference type="Proteomes" id="UP000265663"/>
    </source>
</evidence>
<protein>
    <submittedName>
        <fullName evidence="2">Uncharacterized protein</fullName>
    </submittedName>
</protein>
<accession>A0A3M7MB00</accession>
<keyword evidence="3" id="KW-1185">Reference proteome</keyword>
<sequence length="300" mass="31555">MLVQPHLQHTLAHCITLAHSSASVEVGKLGQLVEPVFAPAVMARDCPALPKLCTHSMMLDGHDTIMTYLCPETTVPSTVTVTTTSTTTVTAELTTSTVTLSTVDKPLVSITNGGSVTSQEPTITMEPTTTVEPTMTAEPTTTVTLESTRLITLTRIMTRVTTTSSSVTSSSSLTPAPITWSFPAVPPNNSVVLLVTSTLTPAPITWSFTALPPNPPSPDLRTPNSTASNSSVSQSARYYNSTSSYTGYNTPSAQYLKQMGNVTATSTAFLPVDSSNGMSGDNRVSFVALFFGLMVAAAIV</sequence>
<feature type="compositionally biased region" description="Low complexity" evidence="1">
    <location>
        <begin position="224"/>
        <end position="233"/>
    </location>
</feature>
<dbReference type="AlphaFoldDB" id="A0A3M7MB00"/>
<organism evidence="2 3">
    <name type="scientific">Pyrenophora seminiperda CCB06</name>
    <dbReference type="NCBI Taxonomy" id="1302712"/>
    <lineage>
        <taxon>Eukaryota</taxon>
        <taxon>Fungi</taxon>
        <taxon>Dikarya</taxon>
        <taxon>Ascomycota</taxon>
        <taxon>Pezizomycotina</taxon>
        <taxon>Dothideomycetes</taxon>
        <taxon>Pleosporomycetidae</taxon>
        <taxon>Pleosporales</taxon>
        <taxon>Pleosporineae</taxon>
        <taxon>Pleosporaceae</taxon>
        <taxon>Pyrenophora</taxon>
    </lineage>
</organism>
<feature type="region of interest" description="Disordered" evidence="1">
    <location>
        <begin position="210"/>
        <end position="233"/>
    </location>
</feature>
<name>A0A3M7MB00_9PLEO</name>
<gene>
    <name evidence="2" type="ORF">GMOD_00006838</name>
</gene>
<dbReference type="EMBL" id="KE747827">
    <property type="protein sequence ID" value="RMZ71695.1"/>
    <property type="molecule type" value="Genomic_DNA"/>
</dbReference>
<evidence type="ECO:0000256" key="1">
    <source>
        <dbReference type="SAM" id="MobiDB-lite"/>
    </source>
</evidence>